<dbReference type="InterPro" id="IPR013341">
    <property type="entry name" value="Mandelate_racemase_N_dom"/>
</dbReference>
<dbReference type="Pfam" id="PF02746">
    <property type="entry name" value="MR_MLE_N"/>
    <property type="match status" value="1"/>
</dbReference>
<dbReference type="GO" id="GO:0016836">
    <property type="term" value="F:hydro-lyase activity"/>
    <property type="evidence" value="ECO:0007669"/>
    <property type="project" value="TreeGrafter"/>
</dbReference>
<reference evidence="5 6" key="1">
    <citation type="submission" date="2016-06" db="EMBL/GenBank/DDBJ databases">
        <title>Complete genome sequences of Bordetella bronchialis and Bordetella flabilis.</title>
        <authorList>
            <person name="LiPuma J.J."/>
            <person name="Spilker T."/>
        </authorList>
    </citation>
    <scope>NUCLEOTIDE SEQUENCE [LARGE SCALE GENOMIC DNA]</scope>
    <source>
        <strain evidence="5 6">AU17976</strain>
    </source>
</reference>
<keyword evidence="3" id="KW-0460">Magnesium</keyword>
<dbReference type="InterPro" id="IPR046945">
    <property type="entry name" value="RHMD-like"/>
</dbReference>
<evidence type="ECO:0000313" key="6">
    <source>
        <dbReference type="Proteomes" id="UP000092213"/>
    </source>
</evidence>
<proteinExistence type="predicted"/>
<dbReference type="SUPFAM" id="SSF54826">
    <property type="entry name" value="Enolase N-terminal domain-like"/>
    <property type="match status" value="1"/>
</dbReference>
<dbReference type="InterPro" id="IPR013342">
    <property type="entry name" value="Mandelate_racemase_C"/>
</dbReference>
<evidence type="ECO:0000256" key="1">
    <source>
        <dbReference type="ARBA" id="ARBA00001946"/>
    </source>
</evidence>
<dbReference type="GO" id="GO:0016052">
    <property type="term" value="P:carbohydrate catabolic process"/>
    <property type="evidence" value="ECO:0007669"/>
    <property type="project" value="TreeGrafter"/>
</dbReference>
<dbReference type="PANTHER" id="PTHR13794:SF58">
    <property type="entry name" value="MITOCHONDRIAL ENOLASE SUPERFAMILY MEMBER 1"/>
    <property type="match status" value="1"/>
</dbReference>
<protein>
    <recommendedName>
        <fullName evidence="4">Mandelate racemase/muconate lactonizing enzyme C-terminal domain-containing protein</fullName>
    </recommendedName>
</protein>
<dbReference type="InterPro" id="IPR029017">
    <property type="entry name" value="Enolase-like_N"/>
</dbReference>
<dbReference type="Gene3D" id="3.30.390.10">
    <property type="entry name" value="Enolase-like, N-terminal domain"/>
    <property type="match status" value="1"/>
</dbReference>
<evidence type="ECO:0000256" key="2">
    <source>
        <dbReference type="ARBA" id="ARBA00022723"/>
    </source>
</evidence>
<dbReference type="SFLD" id="SFLDS00001">
    <property type="entry name" value="Enolase"/>
    <property type="match status" value="1"/>
</dbReference>
<feature type="domain" description="Mandelate racemase/muconate lactonizing enzyme C-terminal" evidence="4">
    <location>
        <begin position="148"/>
        <end position="246"/>
    </location>
</feature>
<dbReference type="PANTHER" id="PTHR13794">
    <property type="entry name" value="ENOLASE SUPERFAMILY, MANDELATE RACEMASE"/>
    <property type="match status" value="1"/>
</dbReference>
<dbReference type="Proteomes" id="UP000092213">
    <property type="component" value="Chromosome"/>
</dbReference>
<dbReference type="AlphaFoldDB" id="A0A193G3I2"/>
<dbReference type="InterPro" id="IPR018110">
    <property type="entry name" value="Mandel_Rmase/mucon_lact_enz_CS"/>
</dbReference>
<dbReference type="SMART" id="SM00922">
    <property type="entry name" value="MR_MLE"/>
    <property type="match status" value="1"/>
</dbReference>
<dbReference type="GO" id="GO:0000287">
    <property type="term" value="F:magnesium ion binding"/>
    <property type="evidence" value="ECO:0007669"/>
    <property type="project" value="TreeGrafter"/>
</dbReference>
<gene>
    <name evidence="5" type="ORF">BAU08_22575</name>
</gene>
<dbReference type="CDD" id="cd03316">
    <property type="entry name" value="MR_like"/>
    <property type="match status" value="1"/>
</dbReference>
<accession>A0A193G3I2</accession>
<sequence length="368" mass="40063">MRIERIEAIPLRMPLPRPLKAATALITHRCTVLTRVYTDQGVVGECFGNNEDTGQAEILRLIRDELAPLLVGRDAFLVEACWQAMQPATRDILRDRRMAIRAIACIDAALWDAVGKALNVPLHRMWGGYADEVPAYAMGGYYRAEDDLGAVAREMAALREQGFAGCKLKVGALSPQADAERVRAARDGAGPGFRLMPDPNQGWSYEQALAFARLVEPLDIFWLEEPCYWSNDRQDLARLRRTVPIPVCAGQSEISVAGCRELMAAGAIDICNYDPSWGGGPTAWRKVAALAQAHGVGVLSHLEPQVGAMLAASVPNGVGVEVMQPDRDPLYHALVANRPAIAGGRLKLPDGPGWGLELDRDVEKRLAA</sequence>
<dbReference type="InterPro" id="IPR029065">
    <property type="entry name" value="Enolase_C-like"/>
</dbReference>
<dbReference type="Pfam" id="PF13378">
    <property type="entry name" value="MR_MLE_C"/>
    <property type="match status" value="1"/>
</dbReference>
<evidence type="ECO:0000313" key="5">
    <source>
        <dbReference type="EMBL" id="ANN73769.1"/>
    </source>
</evidence>
<comment type="cofactor">
    <cofactor evidence="1">
        <name>Mg(2+)</name>
        <dbReference type="ChEBI" id="CHEBI:18420"/>
    </cofactor>
</comment>
<dbReference type="Gene3D" id="3.20.20.120">
    <property type="entry name" value="Enolase-like C-terminal domain"/>
    <property type="match status" value="1"/>
</dbReference>
<evidence type="ECO:0000256" key="3">
    <source>
        <dbReference type="ARBA" id="ARBA00022842"/>
    </source>
</evidence>
<dbReference type="InterPro" id="IPR036849">
    <property type="entry name" value="Enolase-like_C_sf"/>
</dbReference>
<dbReference type="GO" id="GO:0009063">
    <property type="term" value="P:amino acid catabolic process"/>
    <property type="evidence" value="ECO:0007669"/>
    <property type="project" value="InterPro"/>
</dbReference>
<dbReference type="STRING" id="463025.BAU08_22575"/>
<evidence type="ECO:0000259" key="4">
    <source>
        <dbReference type="SMART" id="SM00922"/>
    </source>
</evidence>
<dbReference type="RefSeq" id="WP_066671875.1">
    <property type="nucleotide sequence ID" value="NZ_CP016171.1"/>
</dbReference>
<dbReference type="SUPFAM" id="SSF51604">
    <property type="entry name" value="Enolase C-terminal domain-like"/>
    <property type="match status" value="1"/>
</dbReference>
<organism evidence="5 6">
    <name type="scientific">Bordetella bronchialis</name>
    <dbReference type="NCBI Taxonomy" id="463025"/>
    <lineage>
        <taxon>Bacteria</taxon>
        <taxon>Pseudomonadati</taxon>
        <taxon>Pseudomonadota</taxon>
        <taxon>Betaproteobacteria</taxon>
        <taxon>Burkholderiales</taxon>
        <taxon>Alcaligenaceae</taxon>
        <taxon>Bordetella</taxon>
    </lineage>
</organism>
<keyword evidence="2" id="KW-0479">Metal-binding</keyword>
<dbReference type="EMBL" id="CP016171">
    <property type="protein sequence ID" value="ANN73769.1"/>
    <property type="molecule type" value="Genomic_DNA"/>
</dbReference>
<name>A0A193G3I2_9BORD</name>
<dbReference type="PROSITE" id="PS00909">
    <property type="entry name" value="MR_MLE_2"/>
    <property type="match status" value="1"/>
</dbReference>